<protein>
    <submittedName>
        <fullName evidence="1">Uncharacterized protein</fullName>
    </submittedName>
</protein>
<sequence>MPDIGVNGQHHVHIAAAVNLSPRKTTPHQVFLLMLQATVTRITEGSANSGTQALMLYMKSTLKANQETYDS</sequence>
<accession>A0AAV4T6I4</accession>
<dbReference type="Proteomes" id="UP001054945">
    <property type="component" value="Unassembled WGS sequence"/>
</dbReference>
<evidence type="ECO:0000313" key="1">
    <source>
        <dbReference type="EMBL" id="GIY40916.1"/>
    </source>
</evidence>
<dbReference type="EMBL" id="BPLR01010675">
    <property type="protein sequence ID" value="GIY40916.1"/>
    <property type="molecule type" value="Genomic_DNA"/>
</dbReference>
<name>A0AAV4T6I4_CAEEX</name>
<reference evidence="1 2" key="1">
    <citation type="submission" date="2021-06" db="EMBL/GenBank/DDBJ databases">
        <title>Caerostris extrusa draft genome.</title>
        <authorList>
            <person name="Kono N."/>
            <person name="Arakawa K."/>
        </authorList>
    </citation>
    <scope>NUCLEOTIDE SEQUENCE [LARGE SCALE GENOMIC DNA]</scope>
</reference>
<dbReference type="AlphaFoldDB" id="A0AAV4T6I4"/>
<gene>
    <name evidence="1" type="ORF">CEXT_749621</name>
</gene>
<proteinExistence type="predicted"/>
<evidence type="ECO:0000313" key="2">
    <source>
        <dbReference type="Proteomes" id="UP001054945"/>
    </source>
</evidence>
<organism evidence="1 2">
    <name type="scientific">Caerostris extrusa</name>
    <name type="common">Bark spider</name>
    <name type="synonym">Caerostris bankana</name>
    <dbReference type="NCBI Taxonomy" id="172846"/>
    <lineage>
        <taxon>Eukaryota</taxon>
        <taxon>Metazoa</taxon>
        <taxon>Ecdysozoa</taxon>
        <taxon>Arthropoda</taxon>
        <taxon>Chelicerata</taxon>
        <taxon>Arachnida</taxon>
        <taxon>Araneae</taxon>
        <taxon>Araneomorphae</taxon>
        <taxon>Entelegynae</taxon>
        <taxon>Araneoidea</taxon>
        <taxon>Araneidae</taxon>
        <taxon>Caerostris</taxon>
    </lineage>
</organism>
<keyword evidence="2" id="KW-1185">Reference proteome</keyword>
<comment type="caution">
    <text evidence="1">The sequence shown here is derived from an EMBL/GenBank/DDBJ whole genome shotgun (WGS) entry which is preliminary data.</text>
</comment>